<evidence type="ECO:0000313" key="11">
    <source>
        <dbReference type="EMBL" id="AEO60078.1"/>
    </source>
</evidence>
<keyword evidence="6" id="KW-1015">Disulfide bond</keyword>
<dbReference type="EC" id="4.6.1.24" evidence="2"/>
<dbReference type="AlphaFoldDB" id="G2QKH2"/>
<protein>
    <recommendedName>
        <fullName evidence="2">ribonuclease T1</fullName>
        <ecNumber evidence="2">4.6.1.24</ecNumber>
    </recommendedName>
</protein>
<dbReference type="InParanoid" id="G2QKH2"/>
<dbReference type="OrthoDB" id="5425539at2759"/>
<feature type="non-terminal residue" evidence="11">
    <location>
        <position position="1"/>
    </location>
</feature>
<reference evidence="11 12" key="1">
    <citation type="journal article" date="2011" name="Nat. Biotechnol.">
        <title>Comparative genomic analysis of the thermophilic biomass-degrading fungi Myceliophthora thermophila and Thielavia terrestris.</title>
        <authorList>
            <person name="Berka R.M."/>
            <person name="Grigoriev I.V."/>
            <person name="Otillar R."/>
            <person name="Salamov A."/>
            <person name="Grimwood J."/>
            <person name="Reid I."/>
            <person name="Ishmael N."/>
            <person name="John T."/>
            <person name="Darmond C."/>
            <person name="Moisan M.-C."/>
            <person name="Henrissat B."/>
            <person name="Coutinho P.M."/>
            <person name="Lombard V."/>
            <person name="Natvig D.O."/>
            <person name="Lindquist E."/>
            <person name="Schmutz J."/>
            <person name="Lucas S."/>
            <person name="Harris P."/>
            <person name="Powlowski J."/>
            <person name="Bellemare A."/>
            <person name="Taylor D."/>
            <person name="Butler G."/>
            <person name="de Vries R.P."/>
            <person name="Allijn I.E."/>
            <person name="van den Brink J."/>
            <person name="Ushinsky S."/>
            <person name="Storms R."/>
            <person name="Powell A.J."/>
            <person name="Paulsen I.T."/>
            <person name="Elbourne L.D.H."/>
            <person name="Baker S.E."/>
            <person name="Magnuson J."/>
            <person name="LaBoissiere S."/>
            <person name="Clutterbuck A.J."/>
            <person name="Martinez D."/>
            <person name="Wogulis M."/>
            <person name="de Leon A.L."/>
            <person name="Rey M.W."/>
            <person name="Tsang A."/>
        </authorList>
    </citation>
    <scope>NUCLEOTIDE SEQUENCE [LARGE SCALE GENOMIC DNA]</scope>
    <source>
        <strain evidence="12">ATCC 42464 / BCRC 31852 / DSM 1799</strain>
    </source>
</reference>
<dbReference type="GeneID" id="11511083"/>
<feature type="signal peptide" evidence="10">
    <location>
        <begin position="1"/>
        <end position="15"/>
    </location>
</feature>
<evidence type="ECO:0000256" key="8">
    <source>
        <dbReference type="ARBA" id="ARBA00034015"/>
    </source>
</evidence>
<comment type="similarity">
    <text evidence="1">Belongs to the ribonuclease N1/T1 family.</text>
</comment>
<keyword evidence="5" id="KW-0378">Hydrolase</keyword>
<dbReference type="eggNOG" id="ENOG502SA4T">
    <property type="taxonomic scope" value="Eukaryota"/>
</dbReference>
<dbReference type="SMR" id="G2QKH2"/>
<dbReference type="GO" id="GO:0016787">
    <property type="term" value="F:hydrolase activity"/>
    <property type="evidence" value="ECO:0007669"/>
    <property type="project" value="UniProtKB-KW"/>
</dbReference>
<dbReference type="KEGG" id="mtm:MYCTH_2026172"/>
<dbReference type="HOGENOM" id="CLU_111658_0_0_1"/>
<dbReference type="OMA" id="NHERFFN"/>
<evidence type="ECO:0000256" key="6">
    <source>
        <dbReference type="ARBA" id="ARBA00023157"/>
    </source>
</evidence>
<dbReference type="Gene3D" id="3.10.450.30">
    <property type="entry name" value="Microbial ribonucleases"/>
    <property type="match status" value="1"/>
</dbReference>
<dbReference type="SUPFAM" id="SSF53933">
    <property type="entry name" value="Microbial ribonucleases"/>
    <property type="match status" value="1"/>
</dbReference>
<dbReference type="GO" id="GO:0046589">
    <property type="term" value="F:ribonuclease T1 activity"/>
    <property type="evidence" value="ECO:0007669"/>
    <property type="project" value="UniProtKB-EC"/>
</dbReference>
<evidence type="ECO:0000256" key="1">
    <source>
        <dbReference type="ARBA" id="ARBA00009006"/>
    </source>
</evidence>
<keyword evidence="12" id="KW-1185">Reference proteome</keyword>
<sequence length="206" mass="21032">TIPTLTLAIYAVATAATGSLEPRQGTDSLSSVTCGSTSYTKQEIDDAVAEGCRLYAAGEQLGTNNYPHRFNNREGLTFSISGPFQEFPLLASGAVYSGGAPGPDRVVINPNYRGSCVYAGAMTHTGAPNRNGFVKCEEEEESSPSDGAGSTTRTASSTAFSSHTASRTSTSATSTSDPTSTANPDDNAAGRVVSGTGGQGLVMGIV</sequence>
<keyword evidence="3" id="KW-0540">Nuclease</keyword>
<dbReference type="InterPro" id="IPR016191">
    <property type="entry name" value="Ribonuclease/ribotoxin"/>
</dbReference>
<dbReference type="EMBL" id="CP003006">
    <property type="protein sequence ID" value="AEO60078.1"/>
    <property type="molecule type" value="Genomic_DNA"/>
</dbReference>
<keyword evidence="4" id="KW-0255">Endonuclease</keyword>
<dbReference type="PANTHER" id="PTHR42104">
    <property type="entry name" value="EXTRACELLULAR GUANYL-SPECIFIC RIBONUCLEASE RNTA (AFU_ORTHOLOGUE AFUA_4G03230)"/>
    <property type="match status" value="1"/>
</dbReference>
<keyword evidence="7" id="KW-0456">Lyase</keyword>
<name>G2QKH2_THET4</name>
<feature type="non-terminal residue" evidence="11">
    <location>
        <position position="206"/>
    </location>
</feature>
<evidence type="ECO:0000256" key="9">
    <source>
        <dbReference type="SAM" id="MobiDB-lite"/>
    </source>
</evidence>
<dbReference type="VEuPathDB" id="FungiDB:MYCTH_2026172"/>
<keyword evidence="10" id="KW-0732">Signal</keyword>
<evidence type="ECO:0000256" key="3">
    <source>
        <dbReference type="ARBA" id="ARBA00022722"/>
    </source>
</evidence>
<dbReference type="InterPro" id="IPR000026">
    <property type="entry name" value="N1-like"/>
</dbReference>
<feature type="compositionally biased region" description="Low complexity" evidence="9">
    <location>
        <begin position="150"/>
        <end position="182"/>
    </location>
</feature>
<dbReference type="GO" id="GO:0003723">
    <property type="term" value="F:RNA binding"/>
    <property type="evidence" value="ECO:0007669"/>
    <property type="project" value="InterPro"/>
</dbReference>
<evidence type="ECO:0000256" key="7">
    <source>
        <dbReference type="ARBA" id="ARBA00023239"/>
    </source>
</evidence>
<feature type="compositionally biased region" description="Gly residues" evidence="9">
    <location>
        <begin position="195"/>
        <end position="206"/>
    </location>
</feature>
<organism evidence="11 12">
    <name type="scientific">Thermothelomyces thermophilus (strain ATCC 42464 / BCRC 31852 / DSM 1799)</name>
    <name type="common">Sporotrichum thermophile</name>
    <dbReference type="NCBI Taxonomy" id="573729"/>
    <lineage>
        <taxon>Eukaryota</taxon>
        <taxon>Fungi</taxon>
        <taxon>Dikarya</taxon>
        <taxon>Ascomycota</taxon>
        <taxon>Pezizomycotina</taxon>
        <taxon>Sordariomycetes</taxon>
        <taxon>Sordariomycetidae</taxon>
        <taxon>Sordariales</taxon>
        <taxon>Chaetomiaceae</taxon>
        <taxon>Thermothelomyces</taxon>
    </lineage>
</organism>
<evidence type="ECO:0000256" key="10">
    <source>
        <dbReference type="SAM" id="SignalP"/>
    </source>
</evidence>
<dbReference type="RefSeq" id="XP_003665323.1">
    <property type="nucleotide sequence ID" value="XM_003665275.1"/>
</dbReference>
<evidence type="ECO:0000256" key="5">
    <source>
        <dbReference type="ARBA" id="ARBA00022801"/>
    </source>
</evidence>
<gene>
    <name evidence="11" type="ORF">MYCTH_2026172</name>
</gene>
<feature type="chain" id="PRO_5012271647" description="ribonuclease T1" evidence="10">
    <location>
        <begin position="16"/>
        <end position="206"/>
    </location>
</feature>
<proteinExistence type="inferred from homology"/>
<dbReference type="Proteomes" id="UP000007322">
    <property type="component" value="Chromosome 5"/>
</dbReference>
<dbReference type="PANTHER" id="PTHR42104:SF1">
    <property type="entry name" value="EXTRACELLULAR GUANYL-SPECIFIC RIBONUCLEASE RNTA (AFU_ORTHOLOGUE AFUA_4G03230)"/>
    <property type="match status" value="1"/>
</dbReference>
<feature type="region of interest" description="Disordered" evidence="9">
    <location>
        <begin position="135"/>
        <end position="206"/>
    </location>
</feature>
<accession>G2QKH2</accession>
<evidence type="ECO:0000256" key="2">
    <source>
        <dbReference type="ARBA" id="ARBA00012549"/>
    </source>
</evidence>
<dbReference type="Pfam" id="PF00545">
    <property type="entry name" value="Ribonuclease"/>
    <property type="match status" value="1"/>
</dbReference>
<evidence type="ECO:0000313" key="12">
    <source>
        <dbReference type="Proteomes" id="UP000007322"/>
    </source>
</evidence>
<evidence type="ECO:0000256" key="4">
    <source>
        <dbReference type="ARBA" id="ARBA00022759"/>
    </source>
</evidence>
<comment type="catalytic activity">
    <reaction evidence="8">
        <text>[RNA] containing guanosine + H2O = an [RNA fragment]-3'-guanosine-3'-phosphate + a 5'-hydroxy-ribonucleotide-3'-[RNA fragment].</text>
        <dbReference type="EC" id="4.6.1.24"/>
    </reaction>
</comment>